<reference evidence="2" key="1">
    <citation type="submission" date="2016-10" db="EMBL/GenBank/DDBJ databases">
        <authorList>
            <person name="de Groot N.N."/>
        </authorList>
    </citation>
    <scope>NUCLEOTIDE SEQUENCE</scope>
</reference>
<dbReference type="SMART" id="SM00849">
    <property type="entry name" value="Lactamase_B"/>
    <property type="match status" value="1"/>
</dbReference>
<accession>A0A1W1CPG8</accession>
<dbReference type="InterPro" id="IPR036866">
    <property type="entry name" value="RibonucZ/Hydroxyglut_hydro"/>
</dbReference>
<dbReference type="CDD" id="cd16282">
    <property type="entry name" value="metallo-hydrolase-like_MBL-fold"/>
    <property type="match status" value="1"/>
</dbReference>
<proteinExistence type="predicted"/>
<dbReference type="Gene3D" id="3.60.15.10">
    <property type="entry name" value="Ribonuclease Z/Hydroxyacylglutathione hydrolase-like"/>
    <property type="match status" value="1"/>
</dbReference>
<evidence type="ECO:0000259" key="1">
    <source>
        <dbReference type="SMART" id="SM00849"/>
    </source>
</evidence>
<feature type="domain" description="Metallo-beta-lactamase" evidence="1">
    <location>
        <begin position="90"/>
        <end position="281"/>
    </location>
</feature>
<sequence length="362" mass="40676">MKHRLLTSLVMLSLMTNLYADEHKSSAQILQDALAKMEALVAKKPVKKDINASTFTLGKYGTFKFKKVNKNVYIMHGPVVSPNKENQGFMNNPAVIESEHGLIVIDPGGNYNVGKKVLAEIEKVSRKPIIAVFNTHKHGDHWFANKAIVEKYPNVDIYAHPNMIKATKDEGEAEVWYGILNRATGGNLKGTKEFAFPTKTLKDGQKIEIDGQKFVVQHPHDAHTNTDLLIAHMNSMTLFLGDNVMKGRLGSFDESSSILGNIALLENIKNETDFKLYVPGHGLSGKRDETITPFLNYLKVLATEGKIAYDDDKESYEIKDEVIKKLPWMNNWDAFKKNMPAHLNKVMQEYGEQELAADDSEE</sequence>
<dbReference type="InterPro" id="IPR001279">
    <property type="entry name" value="Metallo-B-lactamas"/>
</dbReference>
<dbReference type="InterPro" id="IPR050855">
    <property type="entry name" value="NDM-1-like"/>
</dbReference>
<organism evidence="2">
    <name type="scientific">hydrothermal vent metagenome</name>
    <dbReference type="NCBI Taxonomy" id="652676"/>
    <lineage>
        <taxon>unclassified sequences</taxon>
        <taxon>metagenomes</taxon>
        <taxon>ecological metagenomes</taxon>
    </lineage>
</organism>
<name>A0A1W1CPG8_9ZZZZ</name>
<gene>
    <name evidence="2" type="ORF">MNB_SV-14-1360</name>
</gene>
<dbReference type="EMBL" id="FPHN01000229">
    <property type="protein sequence ID" value="SFV67706.1"/>
    <property type="molecule type" value="Genomic_DNA"/>
</dbReference>
<dbReference type="Pfam" id="PF00753">
    <property type="entry name" value="Lactamase_B"/>
    <property type="match status" value="1"/>
</dbReference>
<dbReference type="AlphaFoldDB" id="A0A1W1CPG8"/>
<dbReference type="SUPFAM" id="SSF56281">
    <property type="entry name" value="Metallo-hydrolase/oxidoreductase"/>
    <property type="match status" value="1"/>
</dbReference>
<dbReference type="PANTHER" id="PTHR42951:SF4">
    <property type="entry name" value="ACYL-COENZYME A THIOESTERASE MBLAC2"/>
    <property type="match status" value="1"/>
</dbReference>
<dbReference type="PANTHER" id="PTHR42951">
    <property type="entry name" value="METALLO-BETA-LACTAMASE DOMAIN-CONTAINING"/>
    <property type="match status" value="1"/>
</dbReference>
<protein>
    <submittedName>
        <fullName evidence="2">Beta-lactamase domain protein</fullName>
    </submittedName>
</protein>
<evidence type="ECO:0000313" key="2">
    <source>
        <dbReference type="EMBL" id="SFV67706.1"/>
    </source>
</evidence>